<sequence>MKTVSTSELQAKGVDQRFNASPNAASSIEGHFHPDPNGGGWVNNRGIEPLIPYDSTMVFTSTKIADSLQPVRFLSVITRHQAAETYYLYEQNGQLKYDMGCKGTALATARQTSVLDSGRKIPKPDDCGTQITTYGRFNLIVNGFDQMIKWWGRDLTASFGFITATPAPLLAQIQSNYIAYKDNVAAEAYTRRLENGATAIRLPSSSYYGLGTPTEKAVNRYDYKISFITDTGSESPLSDTTSVAWTVSTASFAGVGANKVSNLKYTEGKYGIYISTFPIGPQGTVARRIWRTKNRGDGTTGSGEIFYLVEQVNNNSDSVYIDITPDQDLNVEAPSTTDSVLISSQWKYCATWNNSIWLAGGEQNPYGIIYSKGGAPEQFGAFNTFDVGLREGGAITALVPFYDVLLVFRERSVEMITYNNGQYSISTLDSNIGTTATNTIKLVGGIGIMFLTKDGVFSITGSVRGGAQYKVSRMSDLIEKDIGRLSFSALPRATATYSEREKEYWVHFPVDGETENSRGAVFHLQNMEWSFRYGLGLYADEDGMPYTHLATDPNGWIIIGLRPRITADIANGRRGAPGVGLQVWSASRYAGWTITNPVVNAQAGTTTYDVVPIAKETDTWISTWNDFGDDSKKKRVISVELEVITSGENPITLEWATDWGYVYTSAGTQIPLQPEYVGTTGTEASYGTSGGNPAVWGKSLWSQQQVTRIRWDIGTGLISQFQFKVSSSNILQILSYQIEAVGSQNKPLNQNSPAPRQ</sequence>
<evidence type="ECO:0000313" key="3">
    <source>
        <dbReference type="EMBL" id="CAB4215308.1"/>
    </source>
</evidence>
<evidence type="ECO:0000313" key="1">
    <source>
        <dbReference type="EMBL" id="CAB4173561.1"/>
    </source>
</evidence>
<organism evidence="3">
    <name type="scientific">uncultured Caudovirales phage</name>
    <dbReference type="NCBI Taxonomy" id="2100421"/>
    <lineage>
        <taxon>Viruses</taxon>
        <taxon>Duplodnaviria</taxon>
        <taxon>Heunggongvirae</taxon>
        <taxon>Uroviricota</taxon>
        <taxon>Caudoviricetes</taxon>
        <taxon>Peduoviridae</taxon>
        <taxon>Maltschvirus</taxon>
        <taxon>Maltschvirus maltsch</taxon>
    </lineage>
</organism>
<proteinExistence type="predicted"/>
<dbReference type="EMBL" id="LR796902">
    <property type="protein sequence ID" value="CAB4173561.1"/>
    <property type="molecule type" value="Genomic_DNA"/>
</dbReference>
<accession>A0A6J5SK63</accession>
<dbReference type="EMBL" id="LR797176">
    <property type="protein sequence ID" value="CAB4191393.1"/>
    <property type="molecule type" value="Genomic_DNA"/>
</dbReference>
<dbReference type="EMBL" id="LR797429">
    <property type="protein sequence ID" value="CAB4215308.1"/>
    <property type="molecule type" value="Genomic_DNA"/>
</dbReference>
<evidence type="ECO:0000313" key="2">
    <source>
        <dbReference type="EMBL" id="CAB4191393.1"/>
    </source>
</evidence>
<name>A0A6J5SK63_9CAUD</name>
<reference evidence="3" key="1">
    <citation type="submission" date="2020-05" db="EMBL/GenBank/DDBJ databases">
        <authorList>
            <person name="Chiriac C."/>
            <person name="Salcher M."/>
            <person name="Ghai R."/>
            <person name="Kavagutti S V."/>
        </authorList>
    </citation>
    <scope>NUCLEOTIDE SEQUENCE</scope>
</reference>
<gene>
    <name evidence="2" type="ORF">UFOVP1228_28</name>
    <name evidence="3" type="ORF">UFOVP1481_10</name>
    <name evidence="1" type="ORF">UFOVP956_28</name>
</gene>
<protein>
    <submittedName>
        <fullName evidence="3">Uncharacterized protein</fullName>
    </submittedName>
</protein>